<organism evidence="1 2">
    <name type="scientific">Enterocloster clostridioformis</name>
    <dbReference type="NCBI Taxonomy" id="1531"/>
    <lineage>
        <taxon>Bacteria</taxon>
        <taxon>Bacillati</taxon>
        <taxon>Bacillota</taxon>
        <taxon>Clostridia</taxon>
        <taxon>Lachnospirales</taxon>
        <taxon>Lachnospiraceae</taxon>
        <taxon>Enterocloster</taxon>
    </lineage>
</organism>
<gene>
    <name evidence="1" type="ORF">Ccl03g_42450</name>
</gene>
<dbReference type="EMBL" id="BJLB01000001">
    <property type="protein sequence ID" value="GEA38532.1"/>
    <property type="molecule type" value="Genomic_DNA"/>
</dbReference>
<sequence length="63" mass="7325">MADEKRKETDEELMERFDAFVRSTLLEEGNKLREEKGYPPLSETDLEDVDTLSALKETFGKKD</sequence>
<comment type="caution">
    <text evidence="1">The sequence shown here is derived from an EMBL/GenBank/DDBJ whole genome shotgun (WGS) entry which is preliminary data.</text>
</comment>
<dbReference type="RefSeq" id="WP_022512772.1">
    <property type="nucleotide sequence ID" value="NZ_AP031445.1"/>
</dbReference>
<dbReference type="AlphaFoldDB" id="A0A227L586"/>
<dbReference type="GeneID" id="97209347"/>
<name>A0A227L586_9FIRM</name>
<reference evidence="1 2" key="1">
    <citation type="submission" date="2019-06" db="EMBL/GenBank/DDBJ databases">
        <title>Draft genome sequence of [Clostridium] clostridioforme NBRC 113352.</title>
        <authorList>
            <person name="Miura T."/>
            <person name="Furukawa M."/>
            <person name="Shimamura M."/>
            <person name="Ohyama Y."/>
            <person name="Yamazoe A."/>
            <person name="Kawasaki H."/>
        </authorList>
    </citation>
    <scope>NUCLEOTIDE SEQUENCE [LARGE SCALE GENOMIC DNA]</scope>
    <source>
        <strain evidence="1 2">NBRC 113352</strain>
    </source>
</reference>
<protein>
    <submittedName>
        <fullName evidence="1">Uncharacterized protein</fullName>
    </submittedName>
</protein>
<evidence type="ECO:0000313" key="2">
    <source>
        <dbReference type="Proteomes" id="UP000315200"/>
    </source>
</evidence>
<accession>A0A227L586</accession>
<dbReference type="Proteomes" id="UP000315200">
    <property type="component" value="Unassembled WGS sequence"/>
</dbReference>
<evidence type="ECO:0000313" key="1">
    <source>
        <dbReference type="EMBL" id="GEA38532.1"/>
    </source>
</evidence>
<proteinExistence type="predicted"/>